<dbReference type="InterPro" id="IPR011009">
    <property type="entry name" value="Kinase-like_dom_sf"/>
</dbReference>
<proteinExistence type="predicted"/>
<feature type="domain" description="Protein kinase" evidence="3">
    <location>
        <begin position="673"/>
        <end position="945"/>
    </location>
</feature>
<evidence type="ECO:0000256" key="2">
    <source>
        <dbReference type="SAM" id="Phobius"/>
    </source>
</evidence>
<feature type="compositionally biased region" description="Low complexity" evidence="1">
    <location>
        <begin position="999"/>
        <end position="1014"/>
    </location>
</feature>
<feature type="region of interest" description="Disordered" evidence="1">
    <location>
        <begin position="636"/>
        <end position="665"/>
    </location>
</feature>
<dbReference type="InterPro" id="IPR051681">
    <property type="entry name" value="Ser/Thr_Kinases-Pseudokinases"/>
</dbReference>
<dbReference type="PROSITE" id="PS50011">
    <property type="entry name" value="PROTEIN_KINASE_DOM"/>
    <property type="match status" value="1"/>
</dbReference>
<evidence type="ECO:0000259" key="3">
    <source>
        <dbReference type="PROSITE" id="PS50011"/>
    </source>
</evidence>
<dbReference type="PANTHER" id="PTHR44329:SF214">
    <property type="entry name" value="PROTEIN KINASE DOMAIN-CONTAINING PROTEIN"/>
    <property type="match status" value="1"/>
</dbReference>
<dbReference type="InterPro" id="IPR000719">
    <property type="entry name" value="Prot_kinase_dom"/>
</dbReference>
<feature type="compositionally biased region" description="Low complexity" evidence="1">
    <location>
        <begin position="536"/>
        <end position="558"/>
    </location>
</feature>
<feature type="compositionally biased region" description="Low complexity" evidence="1">
    <location>
        <begin position="637"/>
        <end position="655"/>
    </location>
</feature>
<keyword evidence="2" id="KW-1133">Transmembrane helix</keyword>
<dbReference type="GO" id="GO:0004674">
    <property type="term" value="F:protein serine/threonine kinase activity"/>
    <property type="evidence" value="ECO:0007669"/>
    <property type="project" value="TreeGrafter"/>
</dbReference>
<dbReference type="Proteomes" id="UP000650467">
    <property type="component" value="Unassembled WGS sequence"/>
</dbReference>
<keyword evidence="2" id="KW-0472">Membrane</keyword>
<protein>
    <recommendedName>
        <fullName evidence="3">Protein kinase domain-containing protein</fullName>
    </recommendedName>
</protein>
<feature type="region of interest" description="Disordered" evidence="1">
    <location>
        <begin position="949"/>
        <end position="979"/>
    </location>
</feature>
<evidence type="ECO:0000313" key="5">
    <source>
        <dbReference type="Proteomes" id="UP000650467"/>
    </source>
</evidence>
<dbReference type="PANTHER" id="PTHR44329">
    <property type="entry name" value="SERINE/THREONINE-PROTEIN KINASE TNNI3K-RELATED"/>
    <property type="match status" value="1"/>
</dbReference>
<dbReference type="Gene3D" id="3.30.200.20">
    <property type="entry name" value="Phosphorylase Kinase, domain 1"/>
    <property type="match status" value="1"/>
</dbReference>
<comment type="caution">
    <text evidence="4">The sequence shown here is derived from an EMBL/GenBank/DDBJ whole genome shotgun (WGS) entry which is preliminary data.</text>
</comment>
<feature type="region of interest" description="Disordered" evidence="1">
    <location>
        <begin position="527"/>
        <end position="558"/>
    </location>
</feature>
<reference evidence="4" key="1">
    <citation type="journal article" date="2020" name="bioRxiv">
        <title>Comparative genomics of Chlamydomonas.</title>
        <authorList>
            <person name="Craig R.J."/>
            <person name="Hasan A.R."/>
            <person name="Ness R.W."/>
            <person name="Keightley P.D."/>
        </authorList>
    </citation>
    <scope>NUCLEOTIDE SEQUENCE</scope>
    <source>
        <strain evidence="4">SAG 7.73</strain>
    </source>
</reference>
<feature type="region of interest" description="Disordered" evidence="1">
    <location>
        <begin position="69"/>
        <end position="93"/>
    </location>
</feature>
<dbReference type="Pfam" id="PF00069">
    <property type="entry name" value="Pkinase"/>
    <property type="match status" value="1"/>
</dbReference>
<evidence type="ECO:0000313" key="4">
    <source>
        <dbReference type="EMBL" id="KAG2427753.1"/>
    </source>
</evidence>
<organism evidence="4 5">
    <name type="scientific">Chlamydomonas incerta</name>
    <dbReference type="NCBI Taxonomy" id="51695"/>
    <lineage>
        <taxon>Eukaryota</taxon>
        <taxon>Viridiplantae</taxon>
        <taxon>Chlorophyta</taxon>
        <taxon>core chlorophytes</taxon>
        <taxon>Chlorophyceae</taxon>
        <taxon>CS clade</taxon>
        <taxon>Chlamydomonadales</taxon>
        <taxon>Chlamydomonadaceae</taxon>
        <taxon>Chlamydomonas</taxon>
    </lineage>
</organism>
<dbReference type="AlphaFoldDB" id="A0A835VVW0"/>
<dbReference type="GO" id="GO:0005524">
    <property type="term" value="F:ATP binding"/>
    <property type="evidence" value="ECO:0007669"/>
    <property type="project" value="InterPro"/>
</dbReference>
<keyword evidence="5" id="KW-1185">Reference proteome</keyword>
<dbReference type="InterPro" id="IPR008271">
    <property type="entry name" value="Ser/Thr_kinase_AS"/>
</dbReference>
<dbReference type="PROSITE" id="PS00108">
    <property type="entry name" value="PROTEIN_KINASE_ST"/>
    <property type="match status" value="1"/>
</dbReference>
<feature type="compositionally biased region" description="Polar residues" evidence="1">
    <location>
        <begin position="84"/>
        <end position="93"/>
    </location>
</feature>
<feature type="transmembrane region" description="Helical" evidence="2">
    <location>
        <begin position="210"/>
        <end position="233"/>
    </location>
</feature>
<dbReference type="SMART" id="SM00220">
    <property type="entry name" value="S_TKc"/>
    <property type="match status" value="1"/>
</dbReference>
<keyword evidence="2" id="KW-0812">Transmembrane</keyword>
<dbReference type="EMBL" id="JAEHOC010000038">
    <property type="protein sequence ID" value="KAG2427753.1"/>
    <property type="molecule type" value="Genomic_DNA"/>
</dbReference>
<accession>A0A835VVW0</accession>
<evidence type="ECO:0000256" key="1">
    <source>
        <dbReference type="SAM" id="MobiDB-lite"/>
    </source>
</evidence>
<dbReference type="OrthoDB" id="4062651at2759"/>
<dbReference type="Gene3D" id="1.10.510.10">
    <property type="entry name" value="Transferase(Phosphotransferase) domain 1"/>
    <property type="match status" value="1"/>
</dbReference>
<name>A0A835VVW0_CHLIN</name>
<sequence>MSARAKISLEPRITLTFLDIMLETPPKENILQQPGLSLISAPRASAGSRLVLADVVLWGPLCFNASDRPPDSARPVPRPDSEPGKQNFTDSLPQTGCSSSAAAMVLQRCWADRTAWYDFALEGRYIDATGTQRPNNYTVRMLNLTYLCRRMLTAECIAASGGSSRCYLREINNGTLPPLDLGEITVVAPAPAPPADSGSSSGSDGGDTTLAIVLGCVIGGVALLSVAALAVWWRHRSQRRRQQQQQQQQREQEKLQGGTGAVALHLSPQCDGAGGQVADAEAAVVQVGNGGSGGAAARWLCASGGSGGEAAALCKGMSADMSGSGPLVSPGLSGGEQATPPHSGRGVVVGAGVGMGVGMGAALVHMDSSKGALEHPLQSTTTTATHTSAGADSSRSTLLLPLGACVSPLPGGRPPGLPAGGGGPSFRNIHVQELAGQCTSPGSTRDRTGATDVVVAATPYQPSLVLQLEVDESALAVGGGGDEASATASAAFGAYGYSSQIGAPSSVAGSGAAAALAPYRLLHQVQAPQPHPQQPHPQQQQRHYASGSGLRTSGSGTLPAAMVVGSPGASGARPLTGTGAVGGRGASRLGTMAAVDVAAGGRRFNGSSTGLVDVGVGAASGSGPWDAASLGGGASLSGGESAAPNAHTSALSPSPGTGGAGGANPSGGADVVTLLPVVRGRGAFGRVTEGLWRGQRVAVKQMLGVHDGAAAGQSDLAKSFKQEVEVLGRCAHPNVVKLLAASLAPPRLCLVMELCETSLERLLFGRGPEPEPLPLGKVLHIAIQICQGLAYLHPTIVHRDLKPANVLINGAESDRPTAKLTDFGLSRMRAATLPTMEPEAGTTTYLAPECFDVDNAVITHQADMYSLGVVLWTMLAAREPWKDQSIVAVAFKVSQGLRLPLDGLGAGRCPPKLRRLVESLWEQDPLRRPAAAEVLKLLVMIQEQLDNPGSTGLPTAGSLGLNPGSRPLIRMQPDAQSASLVPGPARALSSAASLLLPGGATQQAGPGWAQQPGGQSDGQQRVLAAPQHELQLQLEAAAAVAAMEERGSAQNVVAAAAETGSEA</sequence>
<feature type="region of interest" description="Disordered" evidence="1">
    <location>
        <begin position="999"/>
        <end position="1021"/>
    </location>
</feature>
<feature type="compositionally biased region" description="Gly residues" evidence="1">
    <location>
        <begin position="656"/>
        <end position="665"/>
    </location>
</feature>
<gene>
    <name evidence="4" type="ORF">HXX76_012078</name>
</gene>
<dbReference type="SUPFAM" id="SSF56112">
    <property type="entry name" value="Protein kinase-like (PK-like)"/>
    <property type="match status" value="1"/>
</dbReference>